<gene>
    <name evidence="2" type="ORF">WJ0W_003055</name>
</gene>
<feature type="compositionally biased region" description="Pro residues" evidence="1">
    <location>
        <begin position="25"/>
        <end position="36"/>
    </location>
</feature>
<comment type="caution">
    <text evidence="2">The sequence shown here is derived from an EMBL/GenBank/DDBJ whole genome shotgun (WGS) entry which is preliminary data.</text>
</comment>
<keyword evidence="3" id="KW-1185">Reference proteome</keyword>
<dbReference type="EMBL" id="CALYLO010000004">
    <property type="protein sequence ID" value="CAH8245820.1"/>
    <property type="molecule type" value="Genomic_DNA"/>
</dbReference>
<proteinExistence type="predicted"/>
<evidence type="ECO:0000256" key="1">
    <source>
        <dbReference type="SAM" id="MobiDB-lite"/>
    </source>
</evidence>
<evidence type="ECO:0000313" key="3">
    <source>
        <dbReference type="Proteomes" id="UP001154322"/>
    </source>
</evidence>
<reference evidence="2" key="1">
    <citation type="submission" date="2022-06" db="EMBL/GenBank/DDBJ databases">
        <authorList>
            <person name="Dietemann V."/>
            <person name="Ory F."/>
            <person name="Dainat B."/>
            <person name="Oberhansli S."/>
        </authorList>
    </citation>
    <scope>NUCLEOTIDE SEQUENCE</scope>
    <source>
        <strain evidence="2">Ena-SAMPLE-TAB-26-04-2022-14:26:32:270-5432</strain>
    </source>
</reference>
<protein>
    <submittedName>
        <fullName evidence="2">Uncharacterized protein</fullName>
    </submittedName>
</protein>
<evidence type="ECO:0000313" key="2">
    <source>
        <dbReference type="EMBL" id="CAH8245820.1"/>
    </source>
</evidence>
<accession>A0ABM9G3A4</accession>
<dbReference type="RefSeq" id="WP_213429787.1">
    <property type="nucleotide sequence ID" value="NZ_AP031286.1"/>
</dbReference>
<feature type="region of interest" description="Disordered" evidence="1">
    <location>
        <begin position="1"/>
        <end position="60"/>
    </location>
</feature>
<dbReference type="Proteomes" id="UP001154322">
    <property type="component" value="Unassembled WGS sequence"/>
</dbReference>
<organism evidence="2 3">
    <name type="scientific">Paenibacillus melissococcoides</name>
    <dbReference type="NCBI Taxonomy" id="2912268"/>
    <lineage>
        <taxon>Bacteria</taxon>
        <taxon>Bacillati</taxon>
        <taxon>Bacillota</taxon>
        <taxon>Bacilli</taxon>
        <taxon>Bacillales</taxon>
        <taxon>Paenibacillaceae</taxon>
        <taxon>Paenibacillus</taxon>
    </lineage>
</organism>
<sequence length="60" mass="6356">MDQEVTQRGAGHHPPDRGSARAAPFFPPACPLPPPSVTGTGGKQKNNKNVNRLPLQSVVE</sequence>
<name>A0ABM9G3A4_9BACL</name>